<dbReference type="PANTHER" id="PTHR20859:SF87">
    <property type="entry name" value="CYTOKINE RECEPTOR FAMILY MEMBER B13-RELATED"/>
    <property type="match status" value="1"/>
</dbReference>
<evidence type="ECO:0000256" key="2">
    <source>
        <dbReference type="SAM" id="Phobius"/>
    </source>
</evidence>
<accession>A0A8C9Y038</accession>
<dbReference type="Proteomes" id="UP000694568">
    <property type="component" value="Unplaced"/>
</dbReference>
<dbReference type="GeneTree" id="ENSGT00530000068118"/>
<dbReference type="AlphaFoldDB" id="A0A8C9Y038"/>
<evidence type="ECO:0000313" key="3">
    <source>
        <dbReference type="Ensembl" id="ENSSLUP00000018569.1"/>
    </source>
</evidence>
<feature type="region of interest" description="Disordered" evidence="1">
    <location>
        <begin position="399"/>
        <end position="434"/>
    </location>
</feature>
<organism evidence="3 4">
    <name type="scientific">Sander lucioperca</name>
    <name type="common">Pike-perch</name>
    <name type="synonym">Perca lucioperca</name>
    <dbReference type="NCBI Taxonomy" id="283035"/>
    <lineage>
        <taxon>Eukaryota</taxon>
        <taxon>Metazoa</taxon>
        <taxon>Chordata</taxon>
        <taxon>Craniata</taxon>
        <taxon>Vertebrata</taxon>
        <taxon>Euteleostomi</taxon>
        <taxon>Actinopterygii</taxon>
        <taxon>Neopterygii</taxon>
        <taxon>Teleostei</taxon>
        <taxon>Neoteleostei</taxon>
        <taxon>Acanthomorphata</taxon>
        <taxon>Eupercaria</taxon>
        <taxon>Perciformes</taxon>
        <taxon>Percoidei</taxon>
        <taxon>Percidae</taxon>
        <taxon>Luciopercinae</taxon>
        <taxon>Sander</taxon>
    </lineage>
</organism>
<dbReference type="SUPFAM" id="SSF49265">
    <property type="entry name" value="Fibronectin type III"/>
    <property type="match status" value="1"/>
</dbReference>
<evidence type="ECO:0008006" key="5">
    <source>
        <dbReference type="Google" id="ProtNLM"/>
    </source>
</evidence>
<dbReference type="Gene3D" id="2.60.40.10">
    <property type="entry name" value="Immunoglobulins"/>
    <property type="match status" value="1"/>
</dbReference>
<sequence length="450" mass="50367">MKKGSVRVQLRVCTEELHEHLGHLQRGDLYSLNVLVIVISSQYLAACTRVEKGSSTYSITIKPSDIKFMVLLRWLKTFMEPPTNLTFHCHNLHNNLKWSYDQLSPGLRFRIDISTLNGAPNVVWVDPPAELQADLSFLSDPSNAYYLTVTAVMGQNESVSAPHDGIIFSYFKDSPQGLKCFVDFPPVNVTAQPDGTVLVRFTHPWLVYQHKLQRSTNTKPRFRKSHDPQLPVFHYDVTTMNQVRLRRDYSSHCVESVCEAELSVDPAQKKHCLKMKGELQKMSVRGTQEYCVVPVEESLSYIVHLCVVGTLLFVSSVAFVLFMVYRKKDQASNFCSELYGIKVKQWTVGLVQETVSVPEVEATSPTPLLLTEENEYAATVTPSTEPELRLAIGVSTEDEGVSNDVEVGNDEGPGYMPGSNLDEDEAPSGYESRPVLVELAPGELAEGYRG</sequence>
<proteinExistence type="predicted"/>
<name>A0A8C9Y038_SANLU</name>
<feature type="transmembrane region" description="Helical" evidence="2">
    <location>
        <begin position="301"/>
        <end position="324"/>
    </location>
</feature>
<dbReference type="GO" id="GO:0004896">
    <property type="term" value="F:cytokine receptor activity"/>
    <property type="evidence" value="ECO:0007669"/>
    <property type="project" value="TreeGrafter"/>
</dbReference>
<dbReference type="PANTHER" id="PTHR20859">
    <property type="entry name" value="INTERFERON/INTERLEUKIN RECEPTOR"/>
    <property type="match status" value="1"/>
</dbReference>
<dbReference type="InterPro" id="IPR050650">
    <property type="entry name" value="Type-II_Cytokine-TF_Rcpt"/>
</dbReference>
<dbReference type="Ensembl" id="ENSSLUT00000019155.1">
    <property type="protein sequence ID" value="ENSSLUP00000018569.1"/>
    <property type="gene ID" value="ENSSLUG00000008645.1"/>
</dbReference>
<keyword evidence="2" id="KW-0812">Transmembrane</keyword>
<keyword evidence="2" id="KW-1133">Transmembrane helix</keyword>
<dbReference type="GO" id="GO:0005886">
    <property type="term" value="C:plasma membrane"/>
    <property type="evidence" value="ECO:0007669"/>
    <property type="project" value="TreeGrafter"/>
</dbReference>
<dbReference type="InterPro" id="IPR036116">
    <property type="entry name" value="FN3_sf"/>
</dbReference>
<dbReference type="InterPro" id="IPR013783">
    <property type="entry name" value="Ig-like_fold"/>
</dbReference>
<reference evidence="3" key="1">
    <citation type="submission" date="2025-08" db="UniProtKB">
        <authorList>
            <consortium name="Ensembl"/>
        </authorList>
    </citation>
    <scope>IDENTIFICATION</scope>
</reference>
<keyword evidence="4" id="KW-1185">Reference proteome</keyword>
<keyword evidence="2" id="KW-0472">Membrane</keyword>
<evidence type="ECO:0000313" key="4">
    <source>
        <dbReference type="Proteomes" id="UP000694568"/>
    </source>
</evidence>
<reference evidence="3" key="2">
    <citation type="submission" date="2025-09" db="UniProtKB">
        <authorList>
            <consortium name="Ensembl"/>
        </authorList>
    </citation>
    <scope>IDENTIFICATION</scope>
</reference>
<evidence type="ECO:0000256" key="1">
    <source>
        <dbReference type="SAM" id="MobiDB-lite"/>
    </source>
</evidence>
<protein>
    <recommendedName>
        <fullName evidence="5">Interferon/interleukin receptor domain-containing protein</fullName>
    </recommendedName>
</protein>
<gene>
    <name evidence="3" type="primary">ifngr1l</name>
</gene>